<accession>A0A0S4M4R7</accession>
<reference evidence="2" key="1">
    <citation type="submission" date="2015-11" db="EMBL/GenBank/DDBJ databases">
        <authorList>
            <person name="Seth-Smith H.M.B."/>
        </authorList>
    </citation>
    <scope>NUCLEOTIDE SEQUENCE [LARGE SCALE GENOMIC DNA]</scope>
    <source>
        <strain evidence="2">2013Ark11</strain>
    </source>
</reference>
<protein>
    <submittedName>
        <fullName evidence="1">Uncharacterized protein</fullName>
    </submittedName>
</protein>
<dbReference type="EMBL" id="LN906597">
    <property type="protein sequence ID" value="CUT17964.1"/>
    <property type="molecule type" value="Genomic_DNA"/>
</dbReference>
<organism evidence="1 2">
    <name type="scientific">Candidatus Ichthyocystis hellenicum</name>
    <dbReference type="NCBI Taxonomy" id="1561003"/>
    <lineage>
        <taxon>Bacteria</taxon>
        <taxon>Pseudomonadati</taxon>
        <taxon>Pseudomonadota</taxon>
        <taxon>Betaproteobacteria</taxon>
        <taxon>Burkholderiales</taxon>
        <taxon>Candidatus Ichthyocystis</taxon>
    </lineage>
</organism>
<sequence>MKYYLSLISKLELVDRTKFKDTDELITKEFNLPAPRKEDLKSYEVCKSHPFSRSPVLTK</sequence>
<evidence type="ECO:0000313" key="1">
    <source>
        <dbReference type="EMBL" id="CUT17964.1"/>
    </source>
</evidence>
<proteinExistence type="predicted"/>
<dbReference type="STRING" id="1561003.Ark11_1151"/>
<dbReference type="RefSeq" id="WP_092343471.1">
    <property type="nucleotide sequence ID" value="NZ_LN906597.1"/>
</dbReference>
<name>A0A0S4M4R7_9BURK</name>
<evidence type="ECO:0000313" key="2">
    <source>
        <dbReference type="Proteomes" id="UP000198651"/>
    </source>
</evidence>
<keyword evidence="2" id="KW-1185">Reference proteome</keyword>
<dbReference type="Proteomes" id="UP000198651">
    <property type="component" value="Chromosome I"/>
</dbReference>
<dbReference type="AlphaFoldDB" id="A0A0S4M4R7"/>
<gene>
    <name evidence="1" type="ORF">Ark11_1151</name>
</gene>